<accession>A0A432MAJ2</accession>
<protein>
    <submittedName>
        <fullName evidence="3">Ribonuclease</fullName>
    </submittedName>
</protein>
<comment type="caution">
    <text evidence="3">The sequence shown here is derived from an EMBL/GenBank/DDBJ whole genome shotgun (WGS) entry which is preliminary data.</text>
</comment>
<proteinExistence type="predicted"/>
<dbReference type="GO" id="GO:0016787">
    <property type="term" value="F:hydrolase activity"/>
    <property type="evidence" value="ECO:0007669"/>
    <property type="project" value="UniProtKB-KW"/>
</dbReference>
<keyword evidence="2" id="KW-0378">Hydrolase</keyword>
<dbReference type="Pfam" id="PF00545">
    <property type="entry name" value="Ribonuclease"/>
    <property type="match status" value="1"/>
</dbReference>
<dbReference type="Gene3D" id="3.10.450.30">
    <property type="entry name" value="Microbial ribonucleases"/>
    <property type="match status" value="1"/>
</dbReference>
<evidence type="ECO:0000313" key="4">
    <source>
        <dbReference type="Proteomes" id="UP000274358"/>
    </source>
</evidence>
<reference evidence="3 4" key="1">
    <citation type="submission" date="2018-12" db="EMBL/GenBank/DDBJ databases">
        <title>Dyella dinghuensis sp. nov. DHOA06 and Dyella choica sp. nov. 4M-K27, isolated from forest soil.</title>
        <authorList>
            <person name="Qiu L.-H."/>
            <person name="Gao Z.-H."/>
        </authorList>
    </citation>
    <scope>NUCLEOTIDE SEQUENCE [LARGE SCALE GENOMIC DNA]</scope>
    <source>
        <strain evidence="3 4">4M-K27</strain>
    </source>
</reference>
<dbReference type="EMBL" id="RYYV01000003">
    <property type="protein sequence ID" value="RUL78436.1"/>
    <property type="molecule type" value="Genomic_DNA"/>
</dbReference>
<keyword evidence="4" id="KW-1185">Reference proteome</keyword>
<dbReference type="GO" id="GO:0004521">
    <property type="term" value="F:RNA endonuclease activity"/>
    <property type="evidence" value="ECO:0007669"/>
    <property type="project" value="InterPro"/>
</dbReference>
<gene>
    <name evidence="3" type="ORF">EKH80_05890</name>
</gene>
<name>A0A432MAJ2_9GAMM</name>
<organism evidence="3 4">
    <name type="scientific">Dyella choica</name>
    <dbReference type="NCBI Taxonomy" id="1927959"/>
    <lineage>
        <taxon>Bacteria</taxon>
        <taxon>Pseudomonadati</taxon>
        <taxon>Pseudomonadota</taxon>
        <taxon>Gammaproteobacteria</taxon>
        <taxon>Lysobacterales</taxon>
        <taxon>Rhodanobacteraceae</taxon>
        <taxon>Dyella</taxon>
    </lineage>
</organism>
<dbReference type="GO" id="GO:0003723">
    <property type="term" value="F:RNA binding"/>
    <property type="evidence" value="ECO:0007669"/>
    <property type="project" value="InterPro"/>
</dbReference>
<dbReference type="SUPFAM" id="SSF53933">
    <property type="entry name" value="Microbial ribonucleases"/>
    <property type="match status" value="1"/>
</dbReference>
<evidence type="ECO:0000256" key="2">
    <source>
        <dbReference type="ARBA" id="ARBA00022801"/>
    </source>
</evidence>
<keyword evidence="1" id="KW-0540">Nuclease</keyword>
<dbReference type="AlphaFoldDB" id="A0A432MAJ2"/>
<sequence length="114" mass="12704">MESHGNVALPTMGHYNCPAAKANLPDYMPAEACVTLTAIVQGGPFPYAQDGVVFGNYEGLLPQQPRGYYHEYTVPTPDARNRGTRRIITGGTPPTVFYYTDDHYRSFKSFQVNR</sequence>
<dbReference type="InterPro" id="IPR000026">
    <property type="entry name" value="N1-like"/>
</dbReference>
<evidence type="ECO:0000313" key="3">
    <source>
        <dbReference type="EMBL" id="RUL78436.1"/>
    </source>
</evidence>
<dbReference type="InterPro" id="IPR016191">
    <property type="entry name" value="Ribonuclease/ribotoxin"/>
</dbReference>
<dbReference type="Proteomes" id="UP000274358">
    <property type="component" value="Unassembled WGS sequence"/>
</dbReference>
<evidence type="ECO:0000256" key="1">
    <source>
        <dbReference type="ARBA" id="ARBA00022722"/>
    </source>
</evidence>
<dbReference type="OrthoDB" id="5326845at2"/>